<dbReference type="Gene3D" id="2.70.40.10">
    <property type="match status" value="1"/>
</dbReference>
<dbReference type="InterPro" id="IPR008181">
    <property type="entry name" value="dUTPase"/>
</dbReference>
<dbReference type="Proteomes" id="UP000223102">
    <property type="component" value="Segment"/>
</dbReference>
<dbReference type="EMBL" id="KT070867">
    <property type="protein sequence ID" value="AKQ08452.1"/>
    <property type="molecule type" value="Genomic_DNA"/>
</dbReference>
<proteinExistence type="predicted"/>
<dbReference type="GO" id="GO:0004170">
    <property type="term" value="F:dUTP diphosphatase activity"/>
    <property type="evidence" value="ECO:0007669"/>
    <property type="project" value="InterPro"/>
</dbReference>
<dbReference type="InterPro" id="IPR036157">
    <property type="entry name" value="dUTPase-like_sf"/>
</dbReference>
<gene>
    <name evidence="2" type="ORF">PBC2_137</name>
</gene>
<dbReference type="CDD" id="cd07557">
    <property type="entry name" value="trimeric_dUTPase"/>
    <property type="match status" value="1"/>
</dbReference>
<dbReference type="InterPro" id="IPR033704">
    <property type="entry name" value="dUTPase_trimeric"/>
</dbReference>
<dbReference type="SUPFAM" id="SSF51283">
    <property type="entry name" value="dUTPase-like"/>
    <property type="match status" value="1"/>
</dbReference>
<sequence length="267" mass="30066">MEKKAKRFYKVNEVVWVIAEKQEGKILSIDKEKVEAVVDVAGKEVTVKLWEIDKLKYKAKDKFFKDNPEKAKKAKTSDKLDVAELHKQVQELRKLIMHPEVYFAKVRPEGVIPTKRKEDAGWDFYACVEPKEIDGEDVYEILLPAFKTTLVPTGVASALPTTHYLNTKHERGSTAKPAMSVLAGVIDSGYRGEIFLALTPLHKDVLITSEVDAVEHHENMILYPYSKGVAQGTIDLVVEPIVKEISFKELQSIESERGDTKLGQSGK</sequence>
<dbReference type="PANTHER" id="PTHR11241:SF0">
    <property type="entry name" value="DEOXYURIDINE 5'-TRIPHOSPHATE NUCLEOTIDOHYDROLASE"/>
    <property type="match status" value="1"/>
</dbReference>
<keyword evidence="3" id="KW-1185">Reference proteome</keyword>
<dbReference type="GO" id="GO:0000287">
    <property type="term" value="F:magnesium ion binding"/>
    <property type="evidence" value="ECO:0007669"/>
    <property type="project" value="InterPro"/>
</dbReference>
<organism evidence="2 3">
    <name type="scientific">Bacillus phage PBC2</name>
    <dbReference type="NCBI Taxonomy" id="1675029"/>
    <lineage>
        <taxon>Viruses</taxon>
        <taxon>Duplodnaviria</taxon>
        <taxon>Heunggongvirae</taxon>
        <taxon>Uroviricota</taxon>
        <taxon>Caudoviricetes</taxon>
        <taxon>Andregratiavirinae</taxon>
        <taxon>Haetaevirus</taxon>
        <taxon>Haetaevirus PBC2</taxon>
    </lineage>
</organism>
<evidence type="ECO:0000256" key="1">
    <source>
        <dbReference type="ARBA" id="ARBA00022801"/>
    </source>
</evidence>
<dbReference type="GO" id="GO:0046081">
    <property type="term" value="P:dUTP catabolic process"/>
    <property type="evidence" value="ECO:0007669"/>
    <property type="project" value="InterPro"/>
</dbReference>
<evidence type="ECO:0000313" key="3">
    <source>
        <dbReference type="Proteomes" id="UP000223102"/>
    </source>
</evidence>
<protein>
    <submittedName>
        <fullName evidence="2">Uncharacterized protein</fullName>
    </submittedName>
</protein>
<dbReference type="PANTHER" id="PTHR11241">
    <property type="entry name" value="DEOXYURIDINE 5'-TRIPHOSPHATE NUCLEOTIDOHYDROLASE"/>
    <property type="match status" value="1"/>
</dbReference>
<evidence type="ECO:0000313" key="2">
    <source>
        <dbReference type="EMBL" id="AKQ08452.1"/>
    </source>
</evidence>
<dbReference type="GO" id="GO:0006226">
    <property type="term" value="P:dUMP biosynthetic process"/>
    <property type="evidence" value="ECO:0007669"/>
    <property type="project" value="InterPro"/>
</dbReference>
<reference evidence="2 3" key="1">
    <citation type="submission" date="2015-06" db="EMBL/GenBank/DDBJ databases">
        <title>Complete genome sequence of Bacillus cereus phage PBC2.</title>
        <authorList>
            <person name="Kong M."/>
            <person name="Ryu S."/>
        </authorList>
    </citation>
    <scope>NUCLEOTIDE SEQUENCE [LARGE SCALE GENOMIC DNA]</scope>
</reference>
<keyword evidence="1" id="KW-0378">Hydrolase</keyword>
<accession>A0A218KC34</accession>
<name>A0A218KC34_9CAUD</name>